<keyword evidence="2" id="KW-1133">Transmembrane helix</keyword>
<comment type="caution">
    <text evidence="3">The sequence shown here is derived from an EMBL/GenBank/DDBJ whole genome shotgun (WGS) entry which is preliminary data.</text>
</comment>
<name>A0A2N5V878_9BASI</name>
<keyword evidence="2" id="KW-0472">Membrane</keyword>
<gene>
    <name evidence="3" type="ORF">PCANC_08809</name>
</gene>
<feature type="compositionally biased region" description="Polar residues" evidence="1">
    <location>
        <begin position="76"/>
        <end position="88"/>
    </location>
</feature>
<feature type="compositionally biased region" description="Basic and acidic residues" evidence="1">
    <location>
        <begin position="116"/>
        <end position="126"/>
    </location>
</feature>
<feature type="compositionally biased region" description="Polar residues" evidence="1">
    <location>
        <begin position="106"/>
        <end position="115"/>
    </location>
</feature>
<feature type="compositionally biased region" description="Low complexity" evidence="1">
    <location>
        <begin position="53"/>
        <end position="70"/>
    </location>
</feature>
<feature type="region of interest" description="Disordered" evidence="1">
    <location>
        <begin position="102"/>
        <end position="126"/>
    </location>
</feature>
<dbReference type="EMBL" id="PGCJ01000121">
    <property type="protein sequence ID" value="PLW46203.1"/>
    <property type="molecule type" value="Genomic_DNA"/>
</dbReference>
<feature type="region of interest" description="Disordered" evidence="1">
    <location>
        <begin position="144"/>
        <end position="166"/>
    </location>
</feature>
<reference evidence="3 4" key="1">
    <citation type="submission" date="2017-11" db="EMBL/GenBank/DDBJ databases">
        <title>De novo assembly and phasing of dikaryotic genomes from two isolates of Puccinia coronata f. sp. avenae, the causal agent of oat crown rust.</title>
        <authorList>
            <person name="Miller M.E."/>
            <person name="Zhang Y."/>
            <person name="Omidvar V."/>
            <person name="Sperschneider J."/>
            <person name="Schwessinger B."/>
            <person name="Raley C."/>
            <person name="Palmer J.M."/>
            <person name="Garnica D."/>
            <person name="Upadhyaya N."/>
            <person name="Rathjen J."/>
            <person name="Taylor J.M."/>
            <person name="Park R.F."/>
            <person name="Dodds P.N."/>
            <person name="Hirsch C.D."/>
            <person name="Kianian S.F."/>
            <person name="Figueroa M."/>
        </authorList>
    </citation>
    <scope>NUCLEOTIDE SEQUENCE [LARGE SCALE GENOMIC DNA]</scope>
    <source>
        <strain evidence="3">12NC29</strain>
    </source>
</reference>
<dbReference type="AlphaFoldDB" id="A0A2N5V878"/>
<dbReference type="OrthoDB" id="2501673at2759"/>
<sequence length="441" mass="49310">MKSIIQRLKRRSSPTTAPALMGPPVSLQVAHKPKDTAPSSHGKATRTTELLTPPSNNSSPQIPSSSRVPSEPAAADSQNESQEIVTPHNISSVSCVAIEGSPWEPTCTSRVSTNSEGKRSGLSDMEEKLRETEKEEFTKASSIRTFGDKPDSQHQARLRQGLPDDSERDSITYYEEKHTLKPVIRETIHNHIVEEVQKVNLHERHLTYIQQHVQPIINPKYEIELEDYRIGLQHPPGPQADGINIDRSSKLDTIIRDLILDNKRRYETEGGQSFSRSKSVGFSDIEHQAPVVHNYHIIQPVLVKPSLPLGESSNLGINKHGVLTPQYHKDRNKKAREENNAQRRFASAKLSLQTAIGLTSAPTRSFVWIMGDLEKGQATQAGQPTVPRPIKKEPKKDYGWSKIPLFAALLVMVLIIIFFSSCKFLPTFVSQHCQAVPVYNE</sequence>
<feature type="region of interest" description="Disordered" evidence="1">
    <location>
        <begin position="1"/>
        <end position="88"/>
    </location>
</feature>
<evidence type="ECO:0000313" key="3">
    <source>
        <dbReference type="EMBL" id="PLW46203.1"/>
    </source>
</evidence>
<evidence type="ECO:0000256" key="1">
    <source>
        <dbReference type="SAM" id="MobiDB-lite"/>
    </source>
</evidence>
<proteinExistence type="predicted"/>
<accession>A0A2N5V878</accession>
<evidence type="ECO:0000313" key="4">
    <source>
        <dbReference type="Proteomes" id="UP000235388"/>
    </source>
</evidence>
<feature type="transmembrane region" description="Helical" evidence="2">
    <location>
        <begin position="398"/>
        <end position="419"/>
    </location>
</feature>
<protein>
    <submittedName>
        <fullName evidence="3">Uncharacterized protein</fullName>
    </submittedName>
</protein>
<evidence type="ECO:0000256" key="2">
    <source>
        <dbReference type="SAM" id="Phobius"/>
    </source>
</evidence>
<keyword evidence="2" id="KW-0812">Transmembrane</keyword>
<organism evidence="3 4">
    <name type="scientific">Puccinia coronata f. sp. avenae</name>
    <dbReference type="NCBI Taxonomy" id="200324"/>
    <lineage>
        <taxon>Eukaryota</taxon>
        <taxon>Fungi</taxon>
        <taxon>Dikarya</taxon>
        <taxon>Basidiomycota</taxon>
        <taxon>Pucciniomycotina</taxon>
        <taxon>Pucciniomycetes</taxon>
        <taxon>Pucciniales</taxon>
        <taxon>Pucciniaceae</taxon>
        <taxon>Puccinia</taxon>
    </lineage>
</organism>
<keyword evidence="4" id="KW-1185">Reference proteome</keyword>
<dbReference type="Proteomes" id="UP000235388">
    <property type="component" value="Unassembled WGS sequence"/>
</dbReference>